<dbReference type="EMBL" id="CAJVPK010000039">
    <property type="protein sequence ID" value="CAG8436584.1"/>
    <property type="molecule type" value="Genomic_DNA"/>
</dbReference>
<proteinExistence type="predicted"/>
<name>A0A9N8YLA3_9GLOM</name>
<evidence type="ECO:0000256" key="2">
    <source>
        <dbReference type="SAM" id="SignalP"/>
    </source>
</evidence>
<sequence>MNARTLLLFLVILLVASLQIVQGAPLQLAPRRTQSGQFAPRRTQSGQFAPRRTQSGQFAPQT</sequence>
<protein>
    <submittedName>
        <fullName evidence="3">9367_t:CDS:1</fullName>
    </submittedName>
</protein>
<feature type="signal peptide" evidence="2">
    <location>
        <begin position="1"/>
        <end position="23"/>
    </location>
</feature>
<gene>
    <name evidence="3" type="ORF">DEBURN_LOCUS1032</name>
</gene>
<feature type="compositionally biased region" description="Polar residues" evidence="1">
    <location>
        <begin position="32"/>
        <end position="62"/>
    </location>
</feature>
<dbReference type="Proteomes" id="UP000789706">
    <property type="component" value="Unassembled WGS sequence"/>
</dbReference>
<comment type="caution">
    <text evidence="3">The sequence shown here is derived from an EMBL/GenBank/DDBJ whole genome shotgun (WGS) entry which is preliminary data.</text>
</comment>
<dbReference type="AlphaFoldDB" id="A0A9N8YLA3"/>
<evidence type="ECO:0000313" key="4">
    <source>
        <dbReference type="Proteomes" id="UP000789706"/>
    </source>
</evidence>
<evidence type="ECO:0000256" key="1">
    <source>
        <dbReference type="SAM" id="MobiDB-lite"/>
    </source>
</evidence>
<evidence type="ECO:0000313" key="3">
    <source>
        <dbReference type="EMBL" id="CAG8436584.1"/>
    </source>
</evidence>
<keyword evidence="2" id="KW-0732">Signal</keyword>
<organism evidence="3 4">
    <name type="scientific">Diversispora eburnea</name>
    <dbReference type="NCBI Taxonomy" id="1213867"/>
    <lineage>
        <taxon>Eukaryota</taxon>
        <taxon>Fungi</taxon>
        <taxon>Fungi incertae sedis</taxon>
        <taxon>Mucoromycota</taxon>
        <taxon>Glomeromycotina</taxon>
        <taxon>Glomeromycetes</taxon>
        <taxon>Diversisporales</taxon>
        <taxon>Diversisporaceae</taxon>
        <taxon>Diversispora</taxon>
    </lineage>
</organism>
<reference evidence="3" key="1">
    <citation type="submission" date="2021-06" db="EMBL/GenBank/DDBJ databases">
        <authorList>
            <person name="Kallberg Y."/>
            <person name="Tangrot J."/>
            <person name="Rosling A."/>
        </authorList>
    </citation>
    <scope>NUCLEOTIDE SEQUENCE</scope>
    <source>
        <strain evidence="3">AZ414A</strain>
    </source>
</reference>
<keyword evidence="4" id="KW-1185">Reference proteome</keyword>
<feature type="chain" id="PRO_5040163574" evidence="2">
    <location>
        <begin position="24"/>
        <end position="62"/>
    </location>
</feature>
<feature type="region of interest" description="Disordered" evidence="1">
    <location>
        <begin position="30"/>
        <end position="62"/>
    </location>
</feature>
<accession>A0A9N8YLA3</accession>